<evidence type="ECO:0000256" key="4">
    <source>
        <dbReference type="ARBA" id="ARBA00022525"/>
    </source>
</evidence>
<evidence type="ECO:0000256" key="6">
    <source>
        <dbReference type="ARBA" id="ARBA00023295"/>
    </source>
</evidence>
<evidence type="ECO:0000313" key="9">
    <source>
        <dbReference type="EMBL" id="KVH90249.1"/>
    </source>
</evidence>
<accession>A0A118JTQ0</accession>
<dbReference type="SUPFAM" id="SSF51126">
    <property type="entry name" value="Pectin lyase-like"/>
    <property type="match status" value="2"/>
</dbReference>
<keyword evidence="7" id="KW-0961">Cell wall biogenesis/degradation</keyword>
<keyword evidence="10" id="KW-1185">Reference proteome</keyword>
<evidence type="ECO:0000256" key="7">
    <source>
        <dbReference type="ARBA" id="ARBA00023316"/>
    </source>
</evidence>
<comment type="subcellular location">
    <subcellularLocation>
        <location evidence="1">Secreted</location>
        <location evidence="1">Cell wall</location>
    </subcellularLocation>
</comment>
<evidence type="ECO:0000256" key="2">
    <source>
        <dbReference type="ARBA" id="ARBA00008834"/>
    </source>
</evidence>
<dbReference type="Proteomes" id="UP000243975">
    <property type="component" value="Unassembled WGS sequence"/>
</dbReference>
<dbReference type="InterPro" id="IPR011050">
    <property type="entry name" value="Pectin_lyase_fold/virulence"/>
</dbReference>
<evidence type="ECO:0000313" key="10">
    <source>
        <dbReference type="Proteomes" id="UP000243975"/>
    </source>
</evidence>
<dbReference type="InterPro" id="IPR006626">
    <property type="entry name" value="PbH1"/>
</dbReference>
<comment type="similarity">
    <text evidence="2 8">Belongs to the glycosyl hydrolase 28 family.</text>
</comment>
<evidence type="ECO:0000256" key="3">
    <source>
        <dbReference type="ARBA" id="ARBA00022512"/>
    </source>
</evidence>
<dbReference type="AlphaFoldDB" id="A0A118JTQ0"/>
<dbReference type="GO" id="GO:0071555">
    <property type="term" value="P:cell wall organization"/>
    <property type="evidence" value="ECO:0007669"/>
    <property type="project" value="UniProtKB-KW"/>
</dbReference>
<proteinExistence type="inferred from homology"/>
<dbReference type="GO" id="GO:0004650">
    <property type="term" value="F:polygalacturonase activity"/>
    <property type="evidence" value="ECO:0007669"/>
    <property type="project" value="InterPro"/>
</dbReference>
<reference evidence="9 10" key="1">
    <citation type="journal article" date="2016" name="Sci. Rep.">
        <title>The genome sequence of the outbreeding globe artichoke constructed de novo incorporating a phase-aware low-pass sequencing strategy of F1 progeny.</title>
        <authorList>
            <person name="Scaglione D."/>
            <person name="Reyes-Chin-Wo S."/>
            <person name="Acquadro A."/>
            <person name="Froenicke L."/>
            <person name="Portis E."/>
            <person name="Beitel C."/>
            <person name="Tirone M."/>
            <person name="Mauro R."/>
            <person name="Lo Monaco A."/>
            <person name="Mauromicale G."/>
            <person name="Faccioli P."/>
            <person name="Cattivelli L."/>
            <person name="Rieseberg L."/>
            <person name="Michelmore R."/>
            <person name="Lanteri S."/>
        </authorList>
    </citation>
    <scope>NUCLEOTIDE SEQUENCE [LARGE SCALE GENOMIC DNA]</scope>
    <source>
        <strain evidence="9">2C</strain>
    </source>
</reference>
<evidence type="ECO:0000256" key="8">
    <source>
        <dbReference type="RuleBase" id="RU361169"/>
    </source>
</evidence>
<keyword evidence="6 8" id="KW-0326">Glycosidase</keyword>
<evidence type="ECO:0000256" key="1">
    <source>
        <dbReference type="ARBA" id="ARBA00004191"/>
    </source>
</evidence>
<comment type="caution">
    <text evidence="9">The sequence shown here is derived from an EMBL/GenBank/DDBJ whole genome shotgun (WGS) entry which is preliminary data.</text>
</comment>
<name>A0A118JTQ0_CYNCS</name>
<dbReference type="GO" id="GO:0005975">
    <property type="term" value="P:carbohydrate metabolic process"/>
    <property type="evidence" value="ECO:0007669"/>
    <property type="project" value="InterPro"/>
</dbReference>
<dbReference type="PANTHER" id="PTHR31375">
    <property type="match status" value="1"/>
</dbReference>
<keyword evidence="3" id="KW-0134">Cell wall</keyword>
<organism evidence="9 10">
    <name type="scientific">Cynara cardunculus var. scolymus</name>
    <name type="common">Globe artichoke</name>
    <name type="synonym">Cynara scolymus</name>
    <dbReference type="NCBI Taxonomy" id="59895"/>
    <lineage>
        <taxon>Eukaryota</taxon>
        <taxon>Viridiplantae</taxon>
        <taxon>Streptophyta</taxon>
        <taxon>Embryophyta</taxon>
        <taxon>Tracheophyta</taxon>
        <taxon>Spermatophyta</taxon>
        <taxon>Magnoliopsida</taxon>
        <taxon>eudicotyledons</taxon>
        <taxon>Gunneridae</taxon>
        <taxon>Pentapetalae</taxon>
        <taxon>asterids</taxon>
        <taxon>campanulids</taxon>
        <taxon>Asterales</taxon>
        <taxon>Asteraceae</taxon>
        <taxon>Carduoideae</taxon>
        <taxon>Cardueae</taxon>
        <taxon>Carduinae</taxon>
        <taxon>Cynara</taxon>
    </lineage>
</organism>
<dbReference type="Gene3D" id="2.160.20.10">
    <property type="entry name" value="Single-stranded right-handed beta-helix, Pectin lyase-like"/>
    <property type="match status" value="3"/>
</dbReference>
<dbReference type="Gramene" id="KVH90249">
    <property type="protein sequence ID" value="KVH90249"/>
    <property type="gene ID" value="Ccrd_007752"/>
</dbReference>
<protein>
    <submittedName>
        <fullName evidence="9">Glycoside hydrolase, family 28</fullName>
    </submittedName>
</protein>
<evidence type="ECO:0000256" key="5">
    <source>
        <dbReference type="ARBA" id="ARBA00022801"/>
    </source>
</evidence>
<dbReference type="STRING" id="59895.A0A118JTQ0"/>
<keyword evidence="5 8" id="KW-0378">Hydrolase</keyword>
<dbReference type="EMBL" id="LEKV01005112">
    <property type="protein sequence ID" value="KVH90249.1"/>
    <property type="molecule type" value="Genomic_DNA"/>
</dbReference>
<keyword evidence="4" id="KW-0964">Secreted</keyword>
<sequence length="613" mass="66805">MGLRRRNKQLLLIVARRLSVLRSTPTESESLEKILCYIRFGPRTASSADFDVTSYGAKGDGNTDDSEAFVQAWADLRKDESPDPTLVVPSGMTFLISPVAFKGPCNFPTIHIKYWIHFSSVKGLMIDGPGQFDGQGSIWWGNDEVKFLNQATALHFHACDGLRLKGTTHINSPKLHISINGCQDVDVGDLRISAPKDSPNTDGIDINESSHVNIHDSNIQTGDDCVAINGGVYDLNVTGVFCGPGHGIRSLLIIQNFLHSMDVFSFAASEASVKRVATTQSNKYELKIVTSQEHRTGYYGTGYARGITFREIHLVNVENPIIIDQHYCSNSETAPWAPAVQVSDVKYENIYGSSATAQAIIFSCSGKYKCTGIQTNGVGITRDDAYAYCRNAEGNFMLRFHACNGLRLRGTKHINSPNSHIHINGCQDVQIGHLRISAPANSPNTDGIDISSSSHVIIHDSTIQTGSLGGGGTFAAVEQIHIQNCNITGAQYGLRIKTVPYGKGYARGIVYQNIHLKNVGNPIIIDQHYCLSSENHYCPIPPTAGAVHVSNVTYTNIYGSSATKQAITFDCSEMVKCTGIRTNRVHITGEEVVTYCANAKGNFIKTTPHITCN</sequence>
<dbReference type="Pfam" id="PF00295">
    <property type="entry name" value="Glyco_hydro_28"/>
    <property type="match status" value="2"/>
</dbReference>
<dbReference type="SMART" id="SM00710">
    <property type="entry name" value="PbH1"/>
    <property type="match status" value="7"/>
</dbReference>
<gene>
    <name evidence="9" type="ORF">Ccrd_007752</name>
</gene>
<dbReference type="InterPro" id="IPR012334">
    <property type="entry name" value="Pectin_lyas_fold"/>
</dbReference>
<dbReference type="InterPro" id="IPR000743">
    <property type="entry name" value="Glyco_hydro_28"/>
</dbReference>